<comment type="similarity">
    <text evidence="6">Belongs to the ABC-4 integral membrane protein family.</text>
</comment>
<dbReference type="InterPro" id="IPR050250">
    <property type="entry name" value="Macrolide_Exporter_MacB"/>
</dbReference>
<evidence type="ECO:0000256" key="5">
    <source>
        <dbReference type="ARBA" id="ARBA00023136"/>
    </source>
</evidence>
<comment type="subcellular location">
    <subcellularLocation>
        <location evidence="1">Cell membrane</location>
        <topology evidence="1">Multi-pass membrane protein</topology>
    </subcellularLocation>
</comment>
<feature type="transmembrane region" description="Helical" evidence="7">
    <location>
        <begin position="21"/>
        <end position="40"/>
    </location>
</feature>
<feature type="transmembrane region" description="Helical" evidence="7">
    <location>
        <begin position="272"/>
        <end position="294"/>
    </location>
</feature>
<sequence length="405" mass="42000">MRRASALARWLIPSLVRANRSLVILSVLGIAVFGTLIPLASDTADSAATTKEGLGAAVLRAIMISPSIESDAQGDLFHADDLAEVRAVEGIESAVGWAQTGIEVSSGSMTVGPFLTPRFSPLQPRVTHGREPVAEGEILLAESDLDELGADVGAVLTARHDRYLSENLREGVAVQVTVVGAFDDAFAGLDGEDVAYALPEWVDSIRAIGQGVPADAIQSRLEYLEIYAVVDSADRLSEVVDELRGRGYVAGGLGALLSAVQPVQAALQMAKVVLGALLVVFLLVVGGGAAAALVGAKRAEIGVLRAFGWRRGRVLWAFVAQFALLGAVIAVSGATLSALGAALLALVFPTGVFGLPLVMAISVDSVAYFSALLFIPPLAFAAAAFLPACRAASIPPDEVLRDVGR</sequence>
<feature type="transmembrane region" description="Helical" evidence="7">
    <location>
        <begin position="366"/>
        <end position="386"/>
    </location>
</feature>
<dbReference type="Proteomes" id="UP000703720">
    <property type="component" value="Unassembled WGS sequence"/>
</dbReference>
<evidence type="ECO:0000256" key="1">
    <source>
        <dbReference type="ARBA" id="ARBA00004651"/>
    </source>
</evidence>
<evidence type="ECO:0000256" key="2">
    <source>
        <dbReference type="ARBA" id="ARBA00022475"/>
    </source>
</evidence>
<evidence type="ECO:0000256" key="7">
    <source>
        <dbReference type="SAM" id="Phobius"/>
    </source>
</evidence>
<dbReference type="PANTHER" id="PTHR30572:SF4">
    <property type="entry name" value="ABC TRANSPORTER PERMEASE YTRF"/>
    <property type="match status" value="1"/>
</dbReference>
<keyword evidence="3 7" id="KW-0812">Transmembrane</keyword>
<keyword evidence="2" id="KW-1003">Cell membrane</keyword>
<evidence type="ECO:0000256" key="3">
    <source>
        <dbReference type="ARBA" id="ARBA00022692"/>
    </source>
</evidence>
<evidence type="ECO:0000256" key="6">
    <source>
        <dbReference type="ARBA" id="ARBA00038076"/>
    </source>
</evidence>
<dbReference type="EMBL" id="JAGIOA010000001">
    <property type="protein sequence ID" value="MBP2377165.1"/>
    <property type="molecule type" value="Genomic_DNA"/>
</dbReference>
<keyword evidence="5 7" id="KW-0472">Membrane</keyword>
<dbReference type="Pfam" id="PF02687">
    <property type="entry name" value="FtsX"/>
    <property type="match status" value="1"/>
</dbReference>
<comment type="caution">
    <text evidence="9">The sequence shown here is derived from an EMBL/GenBank/DDBJ whole genome shotgun (WGS) entry which is preliminary data.</text>
</comment>
<evidence type="ECO:0000259" key="8">
    <source>
        <dbReference type="Pfam" id="PF02687"/>
    </source>
</evidence>
<keyword evidence="4 7" id="KW-1133">Transmembrane helix</keyword>
<accession>A0ABS4WLT1</accession>
<protein>
    <recommendedName>
        <fullName evidence="8">ABC3 transporter permease C-terminal domain-containing protein</fullName>
    </recommendedName>
</protein>
<evidence type="ECO:0000256" key="4">
    <source>
        <dbReference type="ARBA" id="ARBA00022989"/>
    </source>
</evidence>
<gene>
    <name evidence="9" type="ORF">JOF42_000660</name>
</gene>
<feature type="transmembrane region" description="Helical" evidence="7">
    <location>
        <begin position="338"/>
        <end position="359"/>
    </location>
</feature>
<keyword evidence="10" id="KW-1185">Reference proteome</keyword>
<dbReference type="PANTHER" id="PTHR30572">
    <property type="entry name" value="MEMBRANE COMPONENT OF TRANSPORTER-RELATED"/>
    <property type="match status" value="1"/>
</dbReference>
<dbReference type="RefSeq" id="WP_210096546.1">
    <property type="nucleotide sequence ID" value="NZ_BAAAIO010000001.1"/>
</dbReference>
<evidence type="ECO:0000313" key="9">
    <source>
        <dbReference type="EMBL" id="MBP2377165.1"/>
    </source>
</evidence>
<proteinExistence type="inferred from homology"/>
<feature type="transmembrane region" description="Helical" evidence="7">
    <location>
        <begin position="314"/>
        <end position="332"/>
    </location>
</feature>
<dbReference type="InterPro" id="IPR003838">
    <property type="entry name" value="ABC3_permease_C"/>
</dbReference>
<organism evidence="9 10">
    <name type="scientific">Microbacterium phyllosphaerae</name>
    <dbReference type="NCBI Taxonomy" id="124798"/>
    <lineage>
        <taxon>Bacteria</taxon>
        <taxon>Bacillati</taxon>
        <taxon>Actinomycetota</taxon>
        <taxon>Actinomycetes</taxon>
        <taxon>Micrococcales</taxon>
        <taxon>Microbacteriaceae</taxon>
        <taxon>Microbacterium</taxon>
    </lineage>
</organism>
<name>A0ABS4WLT1_9MICO</name>
<reference evidence="9 10" key="1">
    <citation type="submission" date="2021-03" db="EMBL/GenBank/DDBJ databases">
        <title>Sequencing the genomes of 1000 actinobacteria strains.</title>
        <authorList>
            <person name="Klenk H.-P."/>
        </authorList>
    </citation>
    <scope>NUCLEOTIDE SEQUENCE [LARGE SCALE GENOMIC DNA]</scope>
    <source>
        <strain evidence="9 10">DSM 13468</strain>
    </source>
</reference>
<evidence type="ECO:0000313" key="10">
    <source>
        <dbReference type="Proteomes" id="UP000703720"/>
    </source>
</evidence>
<feature type="domain" description="ABC3 transporter permease C-terminal" evidence="8">
    <location>
        <begin position="277"/>
        <end position="396"/>
    </location>
</feature>